<dbReference type="CDD" id="cd03035">
    <property type="entry name" value="ArsC_Yffb"/>
    <property type="match status" value="1"/>
</dbReference>
<dbReference type="Proteomes" id="UP000243416">
    <property type="component" value="Unassembled WGS sequence"/>
</dbReference>
<dbReference type="OrthoDB" id="9803749at2"/>
<dbReference type="EMBL" id="LFZK01000001">
    <property type="protein sequence ID" value="KYC29322.1"/>
    <property type="molecule type" value="Genomic_DNA"/>
</dbReference>
<dbReference type="AlphaFoldDB" id="A0A656Z8S5"/>
<dbReference type="InterPro" id="IPR006660">
    <property type="entry name" value="Arsenate_reductase-like"/>
</dbReference>
<accession>A0A656Z8S5</accession>
<dbReference type="InterPro" id="IPR036249">
    <property type="entry name" value="Thioredoxin-like_sf"/>
</dbReference>
<keyword evidence="4" id="KW-1185">Reference proteome</keyword>
<dbReference type="Pfam" id="PF03960">
    <property type="entry name" value="ArsC"/>
    <property type="match status" value="1"/>
</dbReference>
<evidence type="ECO:0000256" key="1">
    <source>
        <dbReference type="ARBA" id="ARBA00007198"/>
    </source>
</evidence>
<dbReference type="NCBIfam" id="TIGR01617">
    <property type="entry name" value="arsC_related"/>
    <property type="match status" value="1"/>
</dbReference>
<evidence type="ECO:0000256" key="2">
    <source>
        <dbReference type="PROSITE-ProRule" id="PRU01282"/>
    </source>
</evidence>
<comment type="caution">
    <text evidence="3">The sequence shown here is derived from an EMBL/GenBank/DDBJ whole genome shotgun (WGS) entry which is preliminary data.</text>
</comment>
<protein>
    <submittedName>
        <fullName evidence="3">ArsC family transcriptional regulator</fullName>
    </submittedName>
</protein>
<gene>
    <name evidence="3" type="ORF">ACY05_01980</name>
</gene>
<evidence type="ECO:0000313" key="4">
    <source>
        <dbReference type="Proteomes" id="UP000243416"/>
    </source>
</evidence>
<name>A0A656Z8S5_9PROT</name>
<dbReference type="PANTHER" id="PTHR30041:SF8">
    <property type="entry name" value="PROTEIN YFFB"/>
    <property type="match status" value="1"/>
</dbReference>
<dbReference type="PANTHER" id="PTHR30041">
    <property type="entry name" value="ARSENATE REDUCTASE"/>
    <property type="match status" value="1"/>
</dbReference>
<reference evidence="3 4" key="1">
    <citation type="journal article" date="2016" name="ISME J.">
        <title>Integrated multi-omics analyses reveal the biochemical mechanisms and phylogenetic relevance of anaerobic androgen biodegradation in the environment.</title>
        <authorList>
            <person name="Yang F.C."/>
            <person name="Chen Y.L."/>
            <person name="Tang S.L."/>
            <person name="Yu C.P."/>
            <person name="Wang P.H."/>
            <person name="Ismail W."/>
            <person name="Wang C.H."/>
            <person name="Ding J.Y."/>
            <person name="Yang C.Y."/>
            <person name="Yang C.Y."/>
            <person name="Chiang Y.R."/>
        </authorList>
    </citation>
    <scope>NUCLEOTIDE SEQUENCE [LARGE SCALE GENOMIC DNA]</scope>
    <source>
        <strain evidence="3 4">DSM 13999</strain>
    </source>
</reference>
<dbReference type="SUPFAM" id="SSF52833">
    <property type="entry name" value="Thioredoxin-like"/>
    <property type="match status" value="1"/>
</dbReference>
<dbReference type="Gene3D" id="3.40.30.10">
    <property type="entry name" value="Glutaredoxin"/>
    <property type="match status" value="1"/>
</dbReference>
<evidence type="ECO:0000313" key="3">
    <source>
        <dbReference type="EMBL" id="KYC29322.1"/>
    </source>
</evidence>
<dbReference type="InterPro" id="IPR006504">
    <property type="entry name" value="Tscrpt_reg_Spx/MgsR"/>
</dbReference>
<sequence>MVTIYGIKNCTSMKKAFDWCAAHGVDYVFHDFKKAGVPPERLLQWCQTAGWQSLLNKRGTTWRKLTAAQQAVDSQDEALALMQAYPSVIKRPVVETGSRVLVGFDPQSFAACLERA</sequence>
<proteinExistence type="inferred from homology"/>
<comment type="similarity">
    <text evidence="1 2">Belongs to the ArsC family.</text>
</comment>
<dbReference type="RefSeq" id="WP_067170064.1">
    <property type="nucleotide sequence ID" value="NZ_LFZK01000001.1"/>
</dbReference>
<dbReference type="PROSITE" id="PS51353">
    <property type="entry name" value="ARSC"/>
    <property type="match status" value="1"/>
</dbReference>
<organism evidence="3 4">
    <name type="scientific">Sterolibacterium denitrificans</name>
    <dbReference type="NCBI Taxonomy" id="157592"/>
    <lineage>
        <taxon>Bacteria</taxon>
        <taxon>Pseudomonadati</taxon>
        <taxon>Pseudomonadota</taxon>
        <taxon>Betaproteobacteria</taxon>
        <taxon>Nitrosomonadales</taxon>
        <taxon>Sterolibacteriaceae</taxon>
        <taxon>Sterolibacterium</taxon>
    </lineage>
</organism>